<dbReference type="AlphaFoldDB" id="A0A9X1F2Z6"/>
<organism evidence="2 3">
    <name type="scientific">Erythrobacter crassostreae</name>
    <dbReference type="NCBI Taxonomy" id="2828328"/>
    <lineage>
        <taxon>Bacteria</taxon>
        <taxon>Pseudomonadati</taxon>
        <taxon>Pseudomonadota</taxon>
        <taxon>Alphaproteobacteria</taxon>
        <taxon>Sphingomonadales</taxon>
        <taxon>Erythrobacteraceae</taxon>
        <taxon>Erythrobacter/Porphyrobacter group</taxon>
        <taxon>Erythrobacter</taxon>
    </lineage>
</organism>
<reference evidence="2" key="1">
    <citation type="submission" date="2021-04" db="EMBL/GenBank/DDBJ databases">
        <authorList>
            <person name="Pira H."/>
            <person name="Risdian C."/>
            <person name="Wink J."/>
        </authorList>
    </citation>
    <scope>NUCLEOTIDE SEQUENCE</scope>
    <source>
        <strain evidence="2">WH158</strain>
    </source>
</reference>
<dbReference type="RefSeq" id="WP_218404584.1">
    <property type="nucleotide sequence ID" value="NZ_JAGSPC010000001.1"/>
</dbReference>
<dbReference type="GO" id="GO:0030488">
    <property type="term" value="P:tRNA methylation"/>
    <property type="evidence" value="ECO:0007669"/>
    <property type="project" value="TreeGrafter"/>
</dbReference>
<dbReference type="PANTHER" id="PTHR14911">
    <property type="entry name" value="THUMP DOMAIN-CONTAINING"/>
    <property type="match status" value="1"/>
</dbReference>
<dbReference type="Proteomes" id="UP001138681">
    <property type="component" value="Unassembled WGS sequence"/>
</dbReference>
<dbReference type="PANTHER" id="PTHR14911:SF13">
    <property type="entry name" value="TRNA (GUANINE(6)-N2)-METHYLTRANSFERASE THUMP3"/>
    <property type="match status" value="1"/>
</dbReference>
<gene>
    <name evidence="2" type="ORF">KCG46_07160</name>
</gene>
<evidence type="ECO:0000259" key="1">
    <source>
        <dbReference type="Pfam" id="PF01170"/>
    </source>
</evidence>
<comment type="caution">
    <text evidence="2">The sequence shown here is derived from an EMBL/GenBank/DDBJ whole genome shotgun (WGS) entry which is preliminary data.</text>
</comment>
<dbReference type="InterPro" id="IPR000241">
    <property type="entry name" value="RlmKL-like_Mtase"/>
</dbReference>
<dbReference type="EMBL" id="JAGSPC010000001">
    <property type="protein sequence ID" value="MBV7259350.1"/>
    <property type="molecule type" value="Genomic_DNA"/>
</dbReference>
<dbReference type="Pfam" id="PF01170">
    <property type="entry name" value="UPF0020"/>
    <property type="match status" value="1"/>
</dbReference>
<evidence type="ECO:0000313" key="3">
    <source>
        <dbReference type="Proteomes" id="UP001138681"/>
    </source>
</evidence>
<dbReference type="GO" id="GO:0016423">
    <property type="term" value="F:tRNA (guanine) methyltransferase activity"/>
    <property type="evidence" value="ECO:0007669"/>
    <property type="project" value="TreeGrafter"/>
</dbReference>
<protein>
    <recommendedName>
        <fullName evidence="1">Ribosomal RNA large subunit methyltransferase K/L-like methyltransferase domain-containing protein</fullName>
    </recommendedName>
</protein>
<name>A0A9X1F2Z6_9SPHN</name>
<evidence type="ECO:0000313" key="2">
    <source>
        <dbReference type="EMBL" id="MBV7259350.1"/>
    </source>
</evidence>
<proteinExistence type="predicted"/>
<accession>A0A9X1F2Z6</accession>
<keyword evidence="3" id="KW-1185">Reference proteome</keyword>
<sequence>MPFERPYSPSPHKLSIFWGNNSINAYTAIAHHAVLAVPPGLEAFGISTARREYGLKFKILARGFIQSKDTSEAKGVANILDNAPLWTFGSYRLVGQFKKLDQDATAILTQRLRETVNGTQWGGRSYWLDSPDKRQDELARWARSFMKIDFGLINNPSNYSIALKFCQDGAATYALLGKSISVRERFAYRRSDVGASINPVLAACLARMMPAKLDGMAIDPTCGSGTLLFERLRYSQEQGGLGIDVSKVAQEAFTENLRDAGLGGRDVRFQLGSSIDAKHWQSCSSVTANLPFGIRVREKPGALDEMYRAILGNAQSNLADDGRILLTSSYRRGLEGAAHDWRDQLKLLSRYRAEMGGLHYQIFVFGRR</sequence>
<feature type="domain" description="Ribosomal RNA large subunit methyltransferase K/L-like methyltransferase" evidence="1">
    <location>
        <begin position="188"/>
        <end position="341"/>
    </location>
</feature>